<comment type="caution">
    <text evidence="1">The sequence shown here is derived from an EMBL/GenBank/DDBJ whole genome shotgun (WGS) entry which is preliminary data.</text>
</comment>
<dbReference type="Proteomes" id="UP000003730">
    <property type="component" value="Unassembled WGS sequence"/>
</dbReference>
<sequence length="34" mass="4108">MQYIIKSVSTKQLNYYLKMELILNLVFHSLHLPE</sequence>
<proteinExistence type="predicted"/>
<dbReference type="EMBL" id="AFXZ01000053">
    <property type="protein sequence ID" value="TLG99006.1"/>
    <property type="molecule type" value="Genomic_DNA"/>
</dbReference>
<name>A0A4U8UHE0_9FLAO</name>
<accession>A0A4U8UHE0</accession>
<keyword evidence="2" id="KW-1185">Reference proteome</keyword>
<gene>
    <name evidence="1" type="ORF">BZARG_03585</name>
</gene>
<organism evidence="1 2">
    <name type="scientific">Bizionia argentinensis JUB59</name>
    <dbReference type="NCBI Taxonomy" id="1046627"/>
    <lineage>
        <taxon>Bacteria</taxon>
        <taxon>Pseudomonadati</taxon>
        <taxon>Bacteroidota</taxon>
        <taxon>Flavobacteriia</taxon>
        <taxon>Flavobacteriales</taxon>
        <taxon>Flavobacteriaceae</taxon>
        <taxon>Bizionia</taxon>
    </lineage>
</organism>
<evidence type="ECO:0000313" key="2">
    <source>
        <dbReference type="Proteomes" id="UP000003730"/>
    </source>
</evidence>
<reference evidence="1 2" key="1">
    <citation type="journal article" date="2008" name="Int. J. Syst. Evol. Microbiol.">
        <title>Bizionia argentinensis sp. nov., isolated from surface marine water in Antarctica.</title>
        <authorList>
            <person name="Bercovich A."/>
            <person name="Vazquez S.C."/>
            <person name="Yankilevich P."/>
            <person name="Coria S.H."/>
            <person name="Foti M."/>
            <person name="Hernandez E."/>
            <person name="Vidal A."/>
            <person name="Ruberto L."/>
            <person name="Melo C."/>
            <person name="Marenssi S."/>
            <person name="Criscuolo M."/>
            <person name="Memoli M."/>
            <person name="Arguelles M."/>
            <person name="Mac Cormack W.P."/>
        </authorList>
    </citation>
    <scope>NUCLEOTIDE SEQUENCE [LARGE SCALE GENOMIC DNA]</scope>
    <source>
        <strain evidence="1 2">JUB59</strain>
    </source>
</reference>
<evidence type="ECO:0000313" key="1">
    <source>
        <dbReference type="EMBL" id="TLG99006.1"/>
    </source>
</evidence>
<protein>
    <submittedName>
        <fullName evidence="1">Uncharacterized protein</fullName>
    </submittedName>
</protein>
<dbReference type="AlphaFoldDB" id="A0A4U8UHE0"/>